<proteinExistence type="predicted"/>
<sequence length="135" mass="14184">MHKPIGRSVSAAVKTLDWEVTPVKLISMPTSALPRAASLHVDAWAPATRAGRSAAPIAPEVFILEALPVAKLRQEKSARVQAEQGMGAFAYRRIAATVADLPAISGREAGDPQTTSPANGGEQGPPSWRPQPVTT</sequence>
<evidence type="ECO:0000256" key="1">
    <source>
        <dbReference type="SAM" id="MobiDB-lite"/>
    </source>
</evidence>
<comment type="caution">
    <text evidence="2">The sequence shown here is derived from an EMBL/GenBank/DDBJ whole genome shotgun (WGS) entry which is preliminary data.</text>
</comment>
<reference evidence="2 3" key="1">
    <citation type="submission" date="2020-08" db="EMBL/GenBank/DDBJ databases">
        <title>Sequencing the genomes of 1000 actinobacteria strains.</title>
        <authorList>
            <person name="Klenk H.-P."/>
        </authorList>
    </citation>
    <scope>NUCLEOTIDE SEQUENCE [LARGE SCALE GENOMIC DNA]</scope>
    <source>
        <strain evidence="2 3">DSM 45790</strain>
    </source>
</reference>
<gene>
    <name evidence="2" type="ORF">BJ981_003329</name>
</gene>
<protein>
    <submittedName>
        <fullName evidence="2">Uncharacterized protein</fullName>
    </submittedName>
</protein>
<organism evidence="2 3">
    <name type="scientific">Sphaerisporangium krabiense</name>
    <dbReference type="NCBI Taxonomy" id="763782"/>
    <lineage>
        <taxon>Bacteria</taxon>
        <taxon>Bacillati</taxon>
        <taxon>Actinomycetota</taxon>
        <taxon>Actinomycetes</taxon>
        <taxon>Streptosporangiales</taxon>
        <taxon>Streptosporangiaceae</taxon>
        <taxon>Sphaerisporangium</taxon>
    </lineage>
</organism>
<evidence type="ECO:0000313" key="3">
    <source>
        <dbReference type="Proteomes" id="UP000588112"/>
    </source>
</evidence>
<keyword evidence="3" id="KW-1185">Reference proteome</keyword>
<dbReference type="Proteomes" id="UP000588112">
    <property type="component" value="Unassembled WGS sequence"/>
</dbReference>
<feature type="region of interest" description="Disordered" evidence="1">
    <location>
        <begin position="103"/>
        <end position="135"/>
    </location>
</feature>
<dbReference type="AlphaFoldDB" id="A0A7W8Z5I4"/>
<accession>A0A7W8Z5I4</accession>
<dbReference type="EMBL" id="JACHBR010000001">
    <property type="protein sequence ID" value="MBB5627630.1"/>
    <property type="molecule type" value="Genomic_DNA"/>
</dbReference>
<dbReference type="RefSeq" id="WP_184612258.1">
    <property type="nucleotide sequence ID" value="NZ_BOOS01000068.1"/>
</dbReference>
<evidence type="ECO:0000313" key="2">
    <source>
        <dbReference type="EMBL" id="MBB5627630.1"/>
    </source>
</evidence>
<name>A0A7W8Z5I4_9ACTN</name>